<organism evidence="2 3">
    <name type="scientific">Bacillus cereus</name>
    <dbReference type="NCBI Taxonomy" id="1396"/>
    <lineage>
        <taxon>Bacteria</taxon>
        <taxon>Bacillati</taxon>
        <taxon>Bacillota</taxon>
        <taxon>Bacilli</taxon>
        <taxon>Bacillales</taxon>
        <taxon>Bacillaceae</taxon>
        <taxon>Bacillus</taxon>
        <taxon>Bacillus cereus group</taxon>
    </lineage>
</organism>
<dbReference type="Pfam" id="PF04167">
    <property type="entry name" value="DUF402"/>
    <property type="match status" value="1"/>
</dbReference>
<dbReference type="PANTHER" id="PTHR41271">
    <property type="entry name" value="DUF402 DOMAIN-CONTAINING PROTEIN"/>
    <property type="match status" value="1"/>
</dbReference>
<dbReference type="RefSeq" id="WP_170952478.1">
    <property type="nucleotide sequence ID" value="NZ_JAAAWR010000019.1"/>
</dbReference>
<evidence type="ECO:0000313" key="2">
    <source>
        <dbReference type="EMBL" id="QRY18314.1"/>
    </source>
</evidence>
<gene>
    <name evidence="2" type="ORF">JTF64_21390</name>
</gene>
<dbReference type="InterPro" id="IPR035930">
    <property type="entry name" value="FomD-like_sf"/>
</dbReference>
<dbReference type="AlphaFoldDB" id="A0ABD7DP30"/>
<dbReference type="SUPFAM" id="SSF159234">
    <property type="entry name" value="FomD-like"/>
    <property type="match status" value="1"/>
</dbReference>
<feature type="domain" description="DUF402" evidence="1">
    <location>
        <begin position="51"/>
        <end position="139"/>
    </location>
</feature>
<dbReference type="EMBL" id="CP070339">
    <property type="protein sequence ID" value="QRY18314.1"/>
    <property type="molecule type" value="Genomic_DNA"/>
</dbReference>
<reference evidence="2 3" key="1">
    <citation type="submission" date="2021-02" db="EMBL/GenBank/DDBJ databases">
        <title>Bacillus cereus VKM B-370.</title>
        <authorList>
            <person name="Kazantseva O.A."/>
            <person name="Piligrimova E.G."/>
            <person name="Buzikov R.M."/>
            <person name="Shadrin A.M."/>
        </authorList>
    </citation>
    <scope>NUCLEOTIDE SEQUENCE [LARGE SCALE GENOMIC DNA]</scope>
    <source>
        <strain evidence="2 3">VKM B-370</strain>
    </source>
</reference>
<name>A0ABD7DP30_BACCE</name>
<dbReference type="PANTHER" id="PTHR41271:SF1">
    <property type="entry name" value="DUF402 DOMAIN-CONTAINING PROTEIN"/>
    <property type="match status" value="1"/>
</dbReference>
<accession>A0ABD7DP30</accession>
<protein>
    <submittedName>
        <fullName evidence="2">DUF402 domain-containing protein</fullName>
    </submittedName>
</protein>
<sequence length="182" mass="21440">MLFNLNTHQCHCDEIIERKIRYDSKVLEYKCKFLNAQDQSLVLFHIIEDSFTMLAGRNKLTIPRGSYTIAYYWKDRPYNLYFWRDNKGNYLGSYFNIVKNTCINDKMVTFEDLIIDILALPNGEYFILDEDELPEKLEDFENGSVQYALNSLIKSIDTVLSQAFSESEGIYKHEKFAPLLEK</sequence>
<evidence type="ECO:0000313" key="3">
    <source>
        <dbReference type="Proteomes" id="UP000663613"/>
    </source>
</evidence>
<dbReference type="Proteomes" id="UP000663613">
    <property type="component" value="Chromosome"/>
</dbReference>
<dbReference type="Gene3D" id="2.40.380.10">
    <property type="entry name" value="FomD-like"/>
    <property type="match status" value="1"/>
</dbReference>
<evidence type="ECO:0000259" key="1">
    <source>
        <dbReference type="Pfam" id="PF04167"/>
    </source>
</evidence>
<dbReference type="InterPro" id="IPR007295">
    <property type="entry name" value="DUF402"/>
</dbReference>
<proteinExistence type="predicted"/>